<dbReference type="AlphaFoldDB" id="A0A0D2NAI0"/>
<gene>
    <name evidence="2" type="ORF">HYPSUDRAFT_49373</name>
    <name evidence="1" type="ORF">HYPSUDRAFT_49766</name>
</gene>
<protein>
    <submittedName>
        <fullName evidence="1">Uncharacterized protein</fullName>
    </submittedName>
</protein>
<name>A0A0D2NAI0_HYPSF</name>
<dbReference type="Proteomes" id="UP000054270">
    <property type="component" value="Unassembled WGS sequence"/>
</dbReference>
<proteinExistence type="predicted"/>
<reference evidence="1" key="2">
    <citation type="submission" date="2014-04" db="EMBL/GenBank/DDBJ databases">
        <title>Evolutionary Origins and Diversification of the Mycorrhizal Mutualists.</title>
        <authorList>
            <consortium name="DOE Joint Genome Institute"/>
            <person name="Kohler A."/>
            <person name="Kuo A."/>
            <person name="Nagy L.G."/>
            <person name="Floudas D."/>
            <person name="Copeland A."/>
            <person name="Barry K.W."/>
            <person name="Cichocki N."/>
            <person name="Veneault-Fourrey C."/>
            <person name="LaButti K."/>
            <person name="Lindquist E.A."/>
            <person name="Lipzen A."/>
            <person name="Lundell T."/>
            <person name="Morin E."/>
            <person name="Murat C."/>
            <person name="Riley R."/>
            <person name="Ohm R."/>
            <person name="Sun H."/>
            <person name="Tunlid A."/>
            <person name="Henrissat B."/>
            <person name="Grigoriev I.V."/>
            <person name="Hibbett D.S."/>
            <person name="Martin F."/>
            <person name="Consortium M.G."/>
        </authorList>
    </citation>
    <scope>NUCLEOTIDE SEQUENCE [LARGE SCALE GENOMIC DNA]</scope>
    <source>
        <strain evidence="1">FD-334 SS-4</strain>
    </source>
</reference>
<keyword evidence="3" id="KW-1185">Reference proteome</keyword>
<reference evidence="3" key="1">
    <citation type="submission" date="2014-04" db="EMBL/GenBank/DDBJ databases">
        <title>Evolutionary Origins and Diversification of the Mycorrhizal Mutualists.</title>
        <authorList>
            <consortium name="DOE Joint Genome Institute"/>
            <consortium name="Mycorrhizal Genomics Consortium"/>
            <person name="Kohler A."/>
            <person name="Kuo A."/>
            <person name="Nagy L.G."/>
            <person name="Floudas D."/>
            <person name="Copeland A."/>
            <person name="Barry K.W."/>
            <person name="Cichocki N."/>
            <person name="Veneault-Fourrey C."/>
            <person name="LaButti K."/>
            <person name="Lindquist E.A."/>
            <person name="Lipzen A."/>
            <person name="Lundell T."/>
            <person name="Morin E."/>
            <person name="Murat C."/>
            <person name="Riley R."/>
            <person name="Ohm R."/>
            <person name="Sun H."/>
            <person name="Tunlid A."/>
            <person name="Henrissat B."/>
            <person name="Grigoriev I.V."/>
            <person name="Hibbett D.S."/>
            <person name="Martin F."/>
        </authorList>
    </citation>
    <scope>NUCLEOTIDE SEQUENCE [LARGE SCALE GENOMIC DNA]</scope>
    <source>
        <strain evidence="3">FD-334 SS-4</strain>
    </source>
</reference>
<sequence length="52" mass="6030">MTYTSFAGYDTEITAFVIVEDCPVDVILPADWFPKHSLEPVWQPFVRYFALC</sequence>
<dbReference type="EMBL" id="KN817690">
    <property type="protein sequence ID" value="KJA14211.1"/>
    <property type="molecule type" value="Genomic_DNA"/>
</dbReference>
<evidence type="ECO:0000313" key="3">
    <source>
        <dbReference type="Proteomes" id="UP000054270"/>
    </source>
</evidence>
<accession>A0A0D2NAI0</accession>
<evidence type="ECO:0000313" key="1">
    <source>
        <dbReference type="EMBL" id="KJA13611.1"/>
    </source>
</evidence>
<dbReference type="EMBL" id="KN817727">
    <property type="protein sequence ID" value="KJA13611.1"/>
    <property type="molecule type" value="Genomic_DNA"/>
</dbReference>
<evidence type="ECO:0000313" key="2">
    <source>
        <dbReference type="EMBL" id="KJA14211.1"/>
    </source>
</evidence>
<organism evidence="1 3">
    <name type="scientific">Hypholoma sublateritium (strain FD-334 SS-4)</name>
    <dbReference type="NCBI Taxonomy" id="945553"/>
    <lineage>
        <taxon>Eukaryota</taxon>
        <taxon>Fungi</taxon>
        <taxon>Dikarya</taxon>
        <taxon>Basidiomycota</taxon>
        <taxon>Agaricomycotina</taxon>
        <taxon>Agaricomycetes</taxon>
        <taxon>Agaricomycetidae</taxon>
        <taxon>Agaricales</taxon>
        <taxon>Agaricineae</taxon>
        <taxon>Strophariaceae</taxon>
        <taxon>Hypholoma</taxon>
    </lineage>
</organism>